<gene>
    <name evidence="2" type="ORF">SK069_00985</name>
</gene>
<comment type="caution">
    <text evidence="2">The sequence shown here is derived from an EMBL/GenBank/DDBJ whole genome shotgun (WGS) entry which is preliminary data.</text>
</comment>
<dbReference type="InterPro" id="IPR014914">
    <property type="entry name" value="RES_dom"/>
</dbReference>
<dbReference type="EMBL" id="JAXAVX010000001">
    <property type="protein sequence ID" value="MDX8150154.1"/>
    <property type="molecule type" value="Genomic_DNA"/>
</dbReference>
<evidence type="ECO:0000313" key="2">
    <source>
        <dbReference type="EMBL" id="MDX8150154.1"/>
    </source>
</evidence>
<keyword evidence="3" id="KW-1185">Reference proteome</keyword>
<dbReference type="Proteomes" id="UP001277761">
    <property type="component" value="Unassembled WGS sequence"/>
</dbReference>
<organism evidence="2 3">
    <name type="scientific">Patulibacter brassicae</name>
    <dbReference type="NCBI Taxonomy" id="1705717"/>
    <lineage>
        <taxon>Bacteria</taxon>
        <taxon>Bacillati</taxon>
        <taxon>Actinomycetota</taxon>
        <taxon>Thermoleophilia</taxon>
        <taxon>Solirubrobacterales</taxon>
        <taxon>Patulibacteraceae</taxon>
        <taxon>Patulibacter</taxon>
    </lineage>
</organism>
<dbReference type="RefSeq" id="WP_319952306.1">
    <property type="nucleotide sequence ID" value="NZ_JAXAVX010000001.1"/>
</dbReference>
<reference evidence="2 3" key="1">
    <citation type="submission" date="2023-11" db="EMBL/GenBank/DDBJ databases">
        <authorList>
            <person name="Xu M."/>
            <person name="Jiang T."/>
        </authorList>
    </citation>
    <scope>NUCLEOTIDE SEQUENCE [LARGE SCALE GENOMIC DNA]</scope>
    <source>
        <strain evidence="2 3">SD</strain>
    </source>
</reference>
<protein>
    <submittedName>
        <fullName evidence="2">RES domain-containing protein</fullName>
    </submittedName>
</protein>
<evidence type="ECO:0000313" key="3">
    <source>
        <dbReference type="Proteomes" id="UP001277761"/>
    </source>
</evidence>
<proteinExistence type="predicted"/>
<sequence length="213" mass="23966">MDDDLPVWRLGHRSGPLEPVPWALCGWQHRWDDPQREYRTLYAAREPETCLREVLADLRPSTKVLAELEELFGPDAAAGRDAGVVSREWRDAHRLCPAWVVGDGPVADVDGDLALRRDLERRHARMLADRGMDHLDIAEVRSRDRILTQTLGRDLHGRGFCGVVFGSHLDDQPCLALFEGRAALRSRGTPRALEVALEPLVAVCDELGLRVER</sequence>
<name>A0ABU4VG80_9ACTN</name>
<accession>A0ABU4VG80</accession>
<evidence type="ECO:0000259" key="1">
    <source>
        <dbReference type="Pfam" id="PF08808"/>
    </source>
</evidence>
<feature type="domain" description="RES" evidence="1">
    <location>
        <begin position="26"/>
        <end position="183"/>
    </location>
</feature>
<dbReference type="Pfam" id="PF08808">
    <property type="entry name" value="RES"/>
    <property type="match status" value="1"/>
</dbReference>